<proteinExistence type="predicted"/>
<sequence>MKKFFGKKRHDTYKSGKLLQNNYVGVDLQAYMGYDNQQTYTDEGFLILRPYIGKHFEGDLKGDISLNMDTMKENVMDEVSYILSTTYKVGSLDIDLAFGFDGTGDNLVKMGCDYECSKNLSLGAEAILKFGDEKQDHQYWLSTKLLYPIDYNQNEAGINIKFMTGTYDTSDTIDDTRNQYGFQLMPMMKLATAEEKNIDIFGGFSIGSITRNKAAGSTKNPDINLDGFFGSFQINNLNSTDTVSS</sequence>
<dbReference type="AlphaFoldDB" id="A0A5E8CM52"/>
<name>A0A5E8CM52_9ZZZZ</name>
<accession>A0A5E8CM52</accession>
<protein>
    <submittedName>
        <fullName evidence="1">Uncharacterized protein</fullName>
    </submittedName>
</protein>
<evidence type="ECO:0000313" key="1">
    <source>
        <dbReference type="EMBL" id="VVU95645.1"/>
    </source>
</evidence>
<dbReference type="EMBL" id="CABVLZ010000007">
    <property type="protein sequence ID" value="VVU95645.1"/>
    <property type="molecule type" value="Genomic_DNA"/>
</dbReference>
<gene>
    <name evidence="1" type="ORF">CPAV1605_1398</name>
</gene>
<organism evidence="1">
    <name type="scientific">seawater metagenome</name>
    <dbReference type="NCBI Taxonomy" id="1561972"/>
    <lineage>
        <taxon>unclassified sequences</taxon>
        <taxon>metagenomes</taxon>
        <taxon>ecological metagenomes</taxon>
    </lineage>
</organism>
<reference evidence="1" key="1">
    <citation type="submission" date="2019-09" db="EMBL/GenBank/DDBJ databases">
        <authorList>
            <person name="Needham M D."/>
        </authorList>
    </citation>
    <scope>NUCLEOTIDE SEQUENCE</scope>
</reference>